<evidence type="ECO:0000313" key="2">
    <source>
        <dbReference type="Proteomes" id="UP000223009"/>
    </source>
</evidence>
<organism evidence="1 2">
    <name type="scientific">Streptomyces phage Mildred21</name>
    <dbReference type="NCBI Taxonomy" id="2023959"/>
    <lineage>
        <taxon>Viruses</taxon>
        <taxon>Duplodnaviria</taxon>
        <taxon>Heunggongvirae</taxon>
        <taxon>Uroviricota</taxon>
        <taxon>Caudoviricetes</taxon>
        <taxon>Stanwilliamsviridae</taxon>
        <taxon>Boydwoodruffvirinae</taxon>
        <taxon>Samistivirus</taxon>
        <taxon>Samistivirus mildred21</taxon>
    </lineage>
</organism>
<name>A0A222YWC0_9CAUD</name>
<dbReference type="Proteomes" id="UP000223009">
    <property type="component" value="Segment"/>
</dbReference>
<dbReference type="OrthoDB" id="25560at10239"/>
<keyword evidence="2" id="KW-1185">Reference proteome</keyword>
<sequence>MSQTVSAEIGYTKNLGNFQSVKVSVGLQDYVRNGETFDEAYARIFKKIEDKLAEKVAEAVEALGG</sequence>
<dbReference type="EMBL" id="MF155946">
    <property type="protein sequence ID" value="ASR75479.1"/>
    <property type="molecule type" value="Genomic_DNA"/>
</dbReference>
<gene>
    <name evidence="1" type="ORF">SEA_MILDRED21_72</name>
</gene>
<proteinExistence type="predicted"/>
<accession>A0A222YWC0</accession>
<protein>
    <submittedName>
        <fullName evidence="1">Uncharacterized protein</fullName>
    </submittedName>
</protein>
<evidence type="ECO:0000313" key="1">
    <source>
        <dbReference type="EMBL" id="ASR75479.1"/>
    </source>
</evidence>
<reference evidence="1 2" key="1">
    <citation type="submission" date="2017-05" db="EMBL/GenBank/DDBJ databases">
        <authorList>
            <person name="Chapman J."/>
            <person name="Chang C."/>
            <person name="Suresh T."/>
            <person name="Shishido T.C."/>
            <person name="Bindert I."/>
            <person name="Shaffer C.D."/>
            <person name="Weston-Hafer K.A."/>
            <person name="Russell D.A."/>
            <person name="Pope W.H."/>
            <person name="Jacobs-Sera D."/>
            <person name="Hendrix R.W."/>
            <person name="Hatfull G.F."/>
        </authorList>
    </citation>
    <scope>NUCLEOTIDE SEQUENCE [LARGE SCALE GENOMIC DNA]</scope>
</reference>